<evidence type="ECO:0000313" key="2">
    <source>
        <dbReference type="Proteomes" id="UP000762676"/>
    </source>
</evidence>
<organism evidence="1 2">
    <name type="scientific">Elysia marginata</name>
    <dbReference type="NCBI Taxonomy" id="1093978"/>
    <lineage>
        <taxon>Eukaryota</taxon>
        <taxon>Metazoa</taxon>
        <taxon>Spiralia</taxon>
        <taxon>Lophotrochozoa</taxon>
        <taxon>Mollusca</taxon>
        <taxon>Gastropoda</taxon>
        <taxon>Heterobranchia</taxon>
        <taxon>Euthyneura</taxon>
        <taxon>Panpulmonata</taxon>
        <taxon>Sacoglossa</taxon>
        <taxon>Placobranchoidea</taxon>
        <taxon>Plakobranchidae</taxon>
        <taxon>Elysia</taxon>
    </lineage>
</organism>
<evidence type="ECO:0000313" key="1">
    <source>
        <dbReference type="EMBL" id="GFS10537.1"/>
    </source>
</evidence>
<accession>A0AAV4IMM8</accession>
<sequence>YSLEKTFTVLESASLTPDIRREGFAQSQSADTDEGIVNYLCNGDSSLLTYEDLRAEAQFYRGLARECKDQASWLHREGIYAAALFYRQKAKNYKKEEYDANHRVADFLFNKG</sequence>
<proteinExistence type="predicted"/>
<dbReference type="Proteomes" id="UP000762676">
    <property type="component" value="Unassembled WGS sequence"/>
</dbReference>
<gene>
    <name evidence="1" type="ORF">ElyMa_004811700</name>
</gene>
<comment type="caution">
    <text evidence="1">The sequence shown here is derived from an EMBL/GenBank/DDBJ whole genome shotgun (WGS) entry which is preliminary data.</text>
</comment>
<name>A0AAV4IMM8_9GAST</name>
<protein>
    <submittedName>
        <fullName evidence="1">Uncharacterized protein</fullName>
    </submittedName>
</protein>
<dbReference type="EMBL" id="BMAT01009633">
    <property type="protein sequence ID" value="GFS10537.1"/>
    <property type="molecule type" value="Genomic_DNA"/>
</dbReference>
<feature type="non-terminal residue" evidence="1">
    <location>
        <position position="1"/>
    </location>
</feature>
<dbReference type="AlphaFoldDB" id="A0AAV4IMM8"/>
<keyword evidence="2" id="KW-1185">Reference proteome</keyword>
<reference evidence="1 2" key="1">
    <citation type="journal article" date="2021" name="Elife">
        <title>Chloroplast acquisition without the gene transfer in kleptoplastic sea slugs, Plakobranchus ocellatus.</title>
        <authorList>
            <person name="Maeda T."/>
            <person name="Takahashi S."/>
            <person name="Yoshida T."/>
            <person name="Shimamura S."/>
            <person name="Takaki Y."/>
            <person name="Nagai Y."/>
            <person name="Toyoda A."/>
            <person name="Suzuki Y."/>
            <person name="Arimoto A."/>
            <person name="Ishii H."/>
            <person name="Satoh N."/>
            <person name="Nishiyama T."/>
            <person name="Hasebe M."/>
            <person name="Maruyama T."/>
            <person name="Minagawa J."/>
            <person name="Obokata J."/>
            <person name="Shigenobu S."/>
        </authorList>
    </citation>
    <scope>NUCLEOTIDE SEQUENCE [LARGE SCALE GENOMIC DNA]</scope>
</reference>